<protein>
    <recommendedName>
        <fullName evidence="4">VCBS repeat-containing protein</fullName>
    </recommendedName>
</protein>
<dbReference type="AlphaFoldDB" id="A0A7W5ZTI9"/>
<dbReference type="PANTHER" id="PTHR44103:SF1">
    <property type="entry name" value="PROPROTEIN CONVERTASE P"/>
    <property type="match status" value="1"/>
</dbReference>
<organism evidence="2 3">
    <name type="scientific">Runella defluvii</name>
    <dbReference type="NCBI Taxonomy" id="370973"/>
    <lineage>
        <taxon>Bacteria</taxon>
        <taxon>Pseudomonadati</taxon>
        <taxon>Bacteroidota</taxon>
        <taxon>Cytophagia</taxon>
        <taxon>Cytophagales</taxon>
        <taxon>Spirosomataceae</taxon>
        <taxon>Runella</taxon>
    </lineage>
</organism>
<keyword evidence="1" id="KW-0732">Signal</keyword>
<keyword evidence="3" id="KW-1185">Reference proteome</keyword>
<evidence type="ECO:0000256" key="1">
    <source>
        <dbReference type="ARBA" id="ARBA00022729"/>
    </source>
</evidence>
<comment type="caution">
    <text evidence="2">The sequence shown here is derived from an EMBL/GenBank/DDBJ whole genome shotgun (WGS) entry which is preliminary data.</text>
</comment>
<dbReference type="InterPro" id="IPR028994">
    <property type="entry name" value="Integrin_alpha_N"/>
</dbReference>
<accession>A0A7W5ZTI9</accession>
<evidence type="ECO:0008006" key="4">
    <source>
        <dbReference type="Google" id="ProtNLM"/>
    </source>
</evidence>
<dbReference type="PANTHER" id="PTHR44103">
    <property type="entry name" value="PROPROTEIN CONVERTASE P"/>
    <property type="match status" value="1"/>
</dbReference>
<dbReference type="InterPro" id="IPR013517">
    <property type="entry name" value="FG-GAP"/>
</dbReference>
<dbReference type="RefSeq" id="WP_183979164.1">
    <property type="nucleotide sequence ID" value="NZ_JACIBY010000017.1"/>
</dbReference>
<dbReference type="Pfam" id="PF13517">
    <property type="entry name" value="FG-GAP_3"/>
    <property type="match status" value="2"/>
</dbReference>
<reference evidence="2 3" key="1">
    <citation type="submission" date="2020-08" db="EMBL/GenBank/DDBJ databases">
        <title>Genomic Encyclopedia of Type Strains, Phase IV (KMG-IV): sequencing the most valuable type-strain genomes for metagenomic binning, comparative biology and taxonomic classification.</title>
        <authorList>
            <person name="Goeker M."/>
        </authorList>
    </citation>
    <scope>NUCLEOTIDE SEQUENCE [LARGE SCALE GENOMIC DNA]</scope>
    <source>
        <strain evidence="2 3">DSM 17976</strain>
    </source>
</reference>
<name>A0A7W5ZTI9_9BACT</name>
<proteinExistence type="predicted"/>
<dbReference type="EMBL" id="JACIBY010000017">
    <property type="protein sequence ID" value="MBB3841474.1"/>
    <property type="molecule type" value="Genomic_DNA"/>
</dbReference>
<evidence type="ECO:0000313" key="2">
    <source>
        <dbReference type="EMBL" id="MBB3841474.1"/>
    </source>
</evidence>
<dbReference type="SUPFAM" id="SSF69318">
    <property type="entry name" value="Integrin alpha N-terminal domain"/>
    <property type="match status" value="1"/>
</dbReference>
<dbReference type="Proteomes" id="UP000541352">
    <property type="component" value="Unassembled WGS sequence"/>
</dbReference>
<evidence type="ECO:0000313" key="3">
    <source>
        <dbReference type="Proteomes" id="UP000541352"/>
    </source>
</evidence>
<sequence length="499" mass="56272">MRKIIAFGALILLINACNFNSKSEEERLAQSYCGGCHEMPSPSLLDKKTWEKGVLPQMALRLGVEPAPTMSVYGELSTDEIIAFTQANIYPETPILSKEEWEKIVKYYLTNAPDKLPDSSKNCPISSDLTLFAPKTDVPDVEKLPMVSMLKFDDKTQKLYVGTRTGKIHILDGQFKRTDSITVGSAPSDVHFNTDGSLNALAMGIMDPNDKMTGTMVQYKKAADGKKWDSKTLISNLRRPVSQYVTDVDGDGLNDMMVCEFGFHLGQFSWYKQLPNHTYQAFQLDALAGARVVQPYDFNRDGKLDYFVLLAQGDEQMVVYYNRGGGRFEKQILHRFPPVYGSSYAELADFNGDGNIDILYANGDNADYSMILKPYHGIRIFLNDGHLHFKEAYFFGLNGAAKALAEDFDKDGDVDIAAISYFPAKPQEGFVFLENQGNLKFKAKTFAQPRQDKWMLMEKADYDRDGDTDLLLGYLERPPYHNPVNQSLRGLWVLENKKQ</sequence>
<gene>
    <name evidence="2" type="ORF">FHS57_005502</name>
</gene>
<dbReference type="Gene3D" id="2.130.10.130">
    <property type="entry name" value="Integrin alpha, N-terminal"/>
    <property type="match status" value="2"/>
</dbReference>